<dbReference type="PANTHER" id="PTHR43610:SF1">
    <property type="entry name" value="N-ACETYLTRANSFERASE DOMAIN-CONTAINING PROTEIN"/>
    <property type="match status" value="1"/>
</dbReference>
<dbReference type="KEGG" id="msv:Mesil_3177"/>
<gene>
    <name evidence="2" type="ordered locus">Mesil_3177</name>
</gene>
<name>D7BEQ4_ALLS1</name>
<dbReference type="Gene3D" id="3.40.630.30">
    <property type="match status" value="1"/>
</dbReference>
<dbReference type="Pfam" id="PF13302">
    <property type="entry name" value="Acetyltransf_3"/>
    <property type="match status" value="1"/>
</dbReference>
<dbReference type="SUPFAM" id="SSF55729">
    <property type="entry name" value="Acyl-CoA N-acyltransferases (Nat)"/>
    <property type="match status" value="1"/>
</dbReference>
<evidence type="ECO:0000313" key="3">
    <source>
        <dbReference type="Proteomes" id="UP000001916"/>
    </source>
</evidence>
<accession>D7BEQ4</accession>
<organism evidence="2 3">
    <name type="scientific">Allomeiothermus silvanus (strain ATCC 700542 / DSM 9946 / NBRC 106475 / NCIMB 13440 / VI-R2)</name>
    <name type="common">Thermus silvanus</name>
    <dbReference type="NCBI Taxonomy" id="526227"/>
    <lineage>
        <taxon>Bacteria</taxon>
        <taxon>Thermotogati</taxon>
        <taxon>Deinococcota</taxon>
        <taxon>Deinococci</taxon>
        <taxon>Thermales</taxon>
        <taxon>Thermaceae</taxon>
        <taxon>Allomeiothermus</taxon>
    </lineage>
</organism>
<feature type="domain" description="N-acetyltransferase" evidence="1">
    <location>
        <begin position="13"/>
        <end position="175"/>
    </location>
</feature>
<evidence type="ECO:0000313" key="2">
    <source>
        <dbReference type="EMBL" id="ADH65000.1"/>
    </source>
</evidence>
<dbReference type="InterPro" id="IPR000182">
    <property type="entry name" value="GNAT_dom"/>
</dbReference>
<proteinExistence type="predicted"/>
<sequence>MWVEPITLAGRYIWLEPLTPEHAGLWARHHDPELFAYMSRGAPQTGSLEGYREYIERLNREPARLNFAIRKGDDFAGRISYIHINEAHKNLEIGTFIVREYQGTQVNPEAKYLLLRHAFEDLGAIRVQFTVDARNERSQRAIEKLGAVREGVLRKAAILPDGHQRDSVVYSILDDEWPTVKARLEERLGYR</sequence>
<dbReference type="OrthoDB" id="9795199at2"/>
<dbReference type="GO" id="GO:0016747">
    <property type="term" value="F:acyltransferase activity, transferring groups other than amino-acyl groups"/>
    <property type="evidence" value="ECO:0007669"/>
    <property type="project" value="InterPro"/>
</dbReference>
<dbReference type="PROSITE" id="PS51186">
    <property type="entry name" value="GNAT"/>
    <property type="match status" value="1"/>
</dbReference>
<dbReference type="HOGENOM" id="CLU_013985_1_0_0"/>
<dbReference type="PANTHER" id="PTHR43610">
    <property type="entry name" value="BLL6696 PROTEIN"/>
    <property type="match status" value="1"/>
</dbReference>
<dbReference type="EMBL" id="CP002042">
    <property type="protein sequence ID" value="ADH65000.1"/>
    <property type="molecule type" value="Genomic_DNA"/>
</dbReference>
<evidence type="ECO:0000259" key="1">
    <source>
        <dbReference type="PROSITE" id="PS51186"/>
    </source>
</evidence>
<dbReference type="InterPro" id="IPR016181">
    <property type="entry name" value="Acyl_CoA_acyltransferase"/>
</dbReference>
<dbReference type="eggNOG" id="COG1670">
    <property type="taxonomic scope" value="Bacteria"/>
</dbReference>
<dbReference type="STRING" id="526227.Mesil_3177"/>
<protein>
    <submittedName>
        <fullName evidence="2">GCN5-related N-acetyltransferase</fullName>
    </submittedName>
</protein>
<dbReference type="RefSeq" id="WP_013159526.1">
    <property type="nucleotide sequence ID" value="NC_014212.1"/>
</dbReference>
<dbReference type="AlphaFoldDB" id="D7BEQ4"/>
<dbReference type="Proteomes" id="UP000001916">
    <property type="component" value="Chromosome"/>
</dbReference>
<reference evidence="2 3" key="1">
    <citation type="journal article" date="2010" name="Stand. Genomic Sci.">
        <title>Complete genome sequence of Meiothermus silvanus type strain (VI-R2).</title>
        <authorList>
            <person name="Sikorski J."/>
            <person name="Tindall B.J."/>
            <person name="Lowry S."/>
            <person name="Lucas S."/>
            <person name="Nolan M."/>
            <person name="Copeland A."/>
            <person name="Glavina Del Rio T."/>
            <person name="Tice H."/>
            <person name="Cheng J.F."/>
            <person name="Han C."/>
            <person name="Pitluck S."/>
            <person name="Liolios K."/>
            <person name="Ivanova N."/>
            <person name="Mavromatis K."/>
            <person name="Mikhailova N."/>
            <person name="Pati A."/>
            <person name="Goodwin L."/>
            <person name="Chen A."/>
            <person name="Palaniappan K."/>
            <person name="Land M."/>
            <person name="Hauser L."/>
            <person name="Chang Y.J."/>
            <person name="Jeffries C.D."/>
            <person name="Rohde M."/>
            <person name="Goker M."/>
            <person name="Woyke T."/>
            <person name="Bristow J."/>
            <person name="Eisen J.A."/>
            <person name="Markowitz V."/>
            <person name="Hugenholtz P."/>
            <person name="Kyrpides N.C."/>
            <person name="Klenk H.P."/>
            <person name="Lapidus A."/>
        </authorList>
    </citation>
    <scope>NUCLEOTIDE SEQUENCE [LARGE SCALE GENOMIC DNA]</scope>
    <source>
        <strain evidence="3">ATCC 700542 / DSM 9946 / VI-R2</strain>
    </source>
</reference>
<keyword evidence="3" id="KW-1185">Reference proteome</keyword>